<evidence type="ECO:0000256" key="4">
    <source>
        <dbReference type="ARBA" id="ARBA00023136"/>
    </source>
</evidence>
<gene>
    <name evidence="6" type="ORF">RDB_LOCUS55828</name>
</gene>
<protein>
    <submittedName>
        <fullName evidence="6">Uncharacterized protein</fullName>
    </submittedName>
</protein>
<dbReference type="InterPro" id="IPR006696">
    <property type="entry name" value="DUF423"/>
</dbReference>
<dbReference type="Pfam" id="PF04241">
    <property type="entry name" value="DUF423"/>
    <property type="match status" value="1"/>
</dbReference>
<feature type="transmembrane region" description="Helical" evidence="5">
    <location>
        <begin position="115"/>
        <end position="134"/>
    </location>
</feature>
<proteinExistence type="predicted"/>
<evidence type="ECO:0000313" key="6">
    <source>
        <dbReference type="EMBL" id="CAE6400686.1"/>
    </source>
</evidence>
<comment type="subcellular location">
    <subcellularLocation>
        <location evidence="1">Membrane</location>
        <topology evidence="1">Multi-pass membrane protein</topology>
    </subcellularLocation>
</comment>
<comment type="caution">
    <text evidence="6">The sequence shown here is derived from an EMBL/GenBank/DDBJ whole genome shotgun (WGS) entry which is preliminary data.</text>
</comment>
<dbReference type="AlphaFoldDB" id="A0A8H2WQI1"/>
<reference evidence="6" key="1">
    <citation type="submission" date="2021-01" db="EMBL/GenBank/DDBJ databases">
        <authorList>
            <person name="Kaushik A."/>
        </authorList>
    </citation>
    <scope>NUCLEOTIDE SEQUENCE</scope>
    <source>
        <strain evidence="6">AG1-1C</strain>
    </source>
</reference>
<dbReference type="PANTHER" id="PTHR43461">
    <property type="entry name" value="TRANSMEMBRANE PROTEIN 256"/>
    <property type="match status" value="1"/>
</dbReference>
<dbReference type="Proteomes" id="UP000663846">
    <property type="component" value="Unassembled WGS sequence"/>
</dbReference>
<sequence length="136" mass="14539">MIRHTLRLDHLEQMASIATPTFLWRIGAIYTFLGIATGAFGAHGLSKRPSILPAQVDSWKTGSQYAITNGVALLAVSLHPKFSTHRFAGPAIALGTALFSGSIYALVLNRDRFKFLGPVTPLGGLTLLVGYAALAF</sequence>
<evidence type="ECO:0000256" key="2">
    <source>
        <dbReference type="ARBA" id="ARBA00022692"/>
    </source>
</evidence>
<keyword evidence="4 5" id="KW-0472">Membrane</keyword>
<evidence type="ECO:0000313" key="7">
    <source>
        <dbReference type="Proteomes" id="UP000663846"/>
    </source>
</evidence>
<dbReference type="EMBL" id="CAJMWS010000303">
    <property type="protein sequence ID" value="CAE6400686.1"/>
    <property type="molecule type" value="Genomic_DNA"/>
</dbReference>
<evidence type="ECO:0000256" key="3">
    <source>
        <dbReference type="ARBA" id="ARBA00022989"/>
    </source>
</evidence>
<keyword evidence="3 5" id="KW-1133">Transmembrane helix</keyword>
<keyword evidence="2 5" id="KW-0812">Transmembrane</keyword>
<accession>A0A8H2WQI1</accession>
<dbReference type="PANTHER" id="PTHR43461:SF1">
    <property type="entry name" value="TRANSMEMBRANE PROTEIN 256"/>
    <property type="match status" value="1"/>
</dbReference>
<feature type="transmembrane region" description="Helical" evidence="5">
    <location>
        <begin position="21"/>
        <end position="42"/>
    </location>
</feature>
<name>A0A8H2WQI1_9AGAM</name>
<organism evidence="6 7">
    <name type="scientific">Rhizoctonia solani</name>
    <dbReference type="NCBI Taxonomy" id="456999"/>
    <lineage>
        <taxon>Eukaryota</taxon>
        <taxon>Fungi</taxon>
        <taxon>Dikarya</taxon>
        <taxon>Basidiomycota</taxon>
        <taxon>Agaricomycotina</taxon>
        <taxon>Agaricomycetes</taxon>
        <taxon>Cantharellales</taxon>
        <taxon>Ceratobasidiaceae</taxon>
        <taxon>Rhizoctonia</taxon>
    </lineage>
</organism>
<feature type="transmembrane region" description="Helical" evidence="5">
    <location>
        <begin position="87"/>
        <end position="108"/>
    </location>
</feature>
<evidence type="ECO:0000256" key="1">
    <source>
        <dbReference type="ARBA" id="ARBA00004141"/>
    </source>
</evidence>
<dbReference type="GO" id="GO:0016020">
    <property type="term" value="C:membrane"/>
    <property type="evidence" value="ECO:0007669"/>
    <property type="project" value="UniProtKB-SubCell"/>
</dbReference>
<evidence type="ECO:0000256" key="5">
    <source>
        <dbReference type="SAM" id="Phobius"/>
    </source>
</evidence>